<evidence type="ECO:0000313" key="1">
    <source>
        <dbReference type="EMBL" id="OAX31061.1"/>
    </source>
</evidence>
<name>A0A1B7MEP2_9AGAM</name>
<evidence type="ECO:0000313" key="2">
    <source>
        <dbReference type="EMBL" id="OAX31676.1"/>
    </source>
</evidence>
<protein>
    <submittedName>
        <fullName evidence="1">Uncharacterized protein</fullName>
    </submittedName>
</protein>
<proteinExistence type="predicted"/>
<dbReference type="EMBL" id="KV449293">
    <property type="protein sequence ID" value="OAX31676.1"/>
    <property type="molecule type" value="Genomic_DNA"/>
</dbReference>
<dbReference type="EMBL" id="KV449621">
    <property type="protein sequence ID" value="OAX31061.1"/>
    <property type="molecule type" value="Genomic_DNA"/>
</dbReference>
<dbReference type="Proteomes" id="UP000092154">
    <property type="component" value="Unassembled WGS sequence"/>
</dbReference>
<dbReference type="AlphaFoldDB" id="A0A1B7MEP2"/>
<accession>A0A1B7MEP2</accession>
<reference evidence="1 3" key="1">
    <citation type="submission" date="2016-06" db="EMBL/GenBank/DDBJ databases">
        <title>Comparative genomics of the ectomycorrhizal sister species Rhizopogon vinicolor and Rhizopogon vesiculosus (Basidiomycota: Boletales) reveals a divergence of the mating type B locus.</title>
        <authorList>
            <consortium name="DOE Joint Genome Institute"/>
            <person name="Mujic A.B."/>
            <person name="Kuo A."/>
            <person name="Tritt A."/>
            <person name="Lipzen A."/>
            <person name="Chen C."/>
            <person name="Johnson J."/>
            <person name="Sharma A."/>
            <person name="Barry K."/>
            <person name="Grigoriev I.V."/>
            <person name="Spatafora J.W."/>
        </authorList>
    </citation>
    <scope>NUCLEOTIDE SEQUENCE [LARGE SCALE GENOMIC DNA]</scope>
    <source>
        <strain evidence="1 3">AM-OR11-026</strain>
    </source>
</reference>
<gene>
    <name evidence="1" type="ORF">K503DRAFT_128072</name>
    <name evidence="2" type="ORF">K503DRAFT_60216</name>
</gene>
<keyword evidence="3" id="KW-1185">Reference proteome</keyword>
<organism evidence="1 3">
    <name type="scientific">Rhizopogon vinicolor AM-OR11-026</name>
    <dbReference type="NCBI Taxonomy" id="1314800"/>
    <lineage>
        <taxon>Eukaryota</taxon>
        <taxon>Fungi</taxon>
        <taxon>Dikarya</taxon>
        <taxon>Basidiomycota</taxon>
        <taxon>Agaricomycotina</taxon>
        <taxon>Agaricomycetes</taxon>
        <taxon>Agaricomycetidae</taxon>
        <taxon>Boletales</taxon>
        <taxon>Suillineae</taxon>
        <taxon>Rhizopogonaceae</taxon>
        <taxon>Rhizopogon</taxon>
    </lineage>
</organism>
<sequence>MNVHHHTSHRNHFQQMPRLTICVLLNILIFPLRSSLSDGDMLFIDLLAIHMDRGPWRRT</sequence>
<evidence type="ECO:0000313" key="3">
    <source>
        <dbReference type="Proteomes" id="UP000092154"/>
    </source>
</evidence>